<reference evidence="7" key="1">
    <citation type="journal article" date="2019" name="Int. J. Syst. Evol. Microbiol.">
        <title>The Global Catalogue of Microorganisms (GCM) 10K type strain sequencing project: providing services to taxonomists for standard genome sequencing and annotation.</title>
        <authorList>
            <consortium name="The Broad Institute Genomics Platform"/>
            <consortium name="The Broad Institute Genome Sequencing Center for Infectious Disease"/>
            <person name="Wu L."/>
            <person name="Ma J."/>
        </authorList>
    </citation>
    <scope>NUCLEOTIDE SEQUENCE [LARGE SCALE GENOMIC DNA]</scope>
    <source>
        <strain evidence="7">KCTC 32239</strain>
    </source>
</reference>
<evidence type="ECO:0000256" key="1">
    <source>
        <dbReference type="ARBA" id="ARBA00004117"/>
    </source>
</evidence>
<comment type="subcellular location">
    <subcellularLocation>
        <location evidence="1 5">Bacterial flagellum basal body</location>
    </subcellularLocation>
</comment>
<sequence>MTDRVDINRLLGEMRSIKSQTQVFQRPQAVNGDLGLNRGLTNLQADPANKVPSFGDLMTKAINNVNDVQQKSSAMAEAYEKGVAGVDITDVMIASQKASVSFQAMVQVRNKLVEAYKDVMSMPI</sequence>
<evidence type="ECO:0000256" key="5">
    <source>
        <dbReference type="HAMAP-Rule" id="MF_00724"/>
    </source>
</evidence>
<dbReference type="EMBL" id="BMYZ01000001">
    <property type="protein sequence ID" value="GGY68353.1"/>
    <property type="molecule type" value="Genomic_DNA"/>
</dbReference>
<dbReference type="PANTHER" id="PTHR34653">
    <property type="match status" value="1"/>
</dbReference>
<evidence type="ECO:0000256" key="2">
    <source>
        <dbReference type="ARBA" id="ARBA00009272"/>
    </source>
</evidence>
<comment type="caution">
    <text evidence="6">The sequence shown here is derived from an EMBL/GenBank/DDBJ whole genome shotgun (WGS) entry which is preliminary data.</text>
</comment>
<evidence type="ECO:0000313" key="7">
    <source>
        <dbReference type="Proteomes" id="UP000619761"/>
    </source>
</evidence>
<proteinExistence type="inferred from homology"/>
<dbReference type="RefSeq" id="WP_189416532.1">
    <property type="nucleotide sequence ID" value="NZ_BMYZ01000001.1"/>
</dbReference>
<dbReference type="Proteomes" id="UP000619761">
    <property type="component" value="Unassembled WGS sequence"/>
</dbReference>
<dbReference type="PANTHER" id="PTHR34653:SF1">
    <property type="entry name" value="FLAGELLAR HOOK-BASAL BODY COMPLEX PROTEIN FLIE"/>
    <property type="match status" value="1"/>
</dbReference>
<evidence type="ECO:0000256" key="4">
    <source>
        <dbReference type="ARBA" id="ARBA00023143"/>
    </source>
</evidence>
<keyword evidence="6" id="KW-0966">Cell projection</keyword>
<dbReference type="NCBIfam" id="TIGR00205">
    <property type="entry name" value="fliE"/>
    <property type="match status" value="1"/>
</dbReference>
<protein>
    <recommendedName>
        <fullName evidence="3 5">Flagellar hook-basal body complex protein FliE</fullName>
    </recommendedName>
</protein>
<comment type="similarity">
    <text evidence="2 5">Belongs to the FliE family.</text>
</comment>
<dbReference type="InterPro" id="IPR001624">
    <property type="entry name" value="FliE"/>
</dbReference>
<dbReference type="Pfam" id="PF02049">
    <property type="entry name" value="FliE"/>
    <property type="match status" value="1"/>
</dbReference>
<accession>A0ABQ3AYI8</accession>
<evidence type="ECO:0000256" key="3">
    <source>
        <dbReference type="ARBA" id="ARBA00018024"/>
    </source>
</evidence>
<keyword evidence="7" id="KW-1185">Reference proteome</keyword>
<keyword evidence="6" id="KW-0282">Flagellum</keyword>
<keyword evidence="6" id="KW-0969">Cilium</keyword>
<organism evidence="6 7">
    <name type="scientific">Cellvibrio zantedeschiae</name>
    <dbReference type="NCBI Taxonomy" id="1237077"/>
    <lineage>
        <taxon>Bacteria</taxon>
        <taxon>Pseudomonadati</taxon>
        <taxon>Pseudomonadota</taxon>
        <taxon>Gammaproteobacteria</taxon>
        <taxon>Cellvibrionales</taxon>
        <taxon>Cellvibrionaceae</taxon>
        <taxon>Cellvibrio</taxon>
    </lineage>
</organism>
<dbReference type="PRINTS" id="PR01006">
    <property type="entry name" value="FLGHOOKFLIE"/>
</dbReference>
<name>A0ABQ3AYI8_9GAMM</name>
<keyword evidence="4 5" id="KW-0975">Bacterial flagellum</keyword>
<dbReference type="HAMAP" id="MF_00724">
    <property type="entry name" value="FliE"/>
    <property type="match status" value="1"/>
</dbReference>
<gene>
    <name evidence="5 6" type="primary">fliE</name>
    <name evidence="6" type="ORF">GCM10011613_10710</name>
</gene>
<evidence type="ECO:0000313" key="6">
    <source>
        <dbReference type="EMBL" id="GGY68353.1"/>
    </source>
</evidence>